<dbReference type="Pfam" id="PF08887">
    <property type="entry name" value="GAD-like"/>
    <property type="match status" value="1"/>
</dbReference>
<organism evidence="3 4">
    <name type="scientific">Streptococcus ovuberis</name>
    <dbReference type="NCBI Taxonomy" id="1936207"/>
    <lineage>
        <taxon>Bacteria</taxon>
        <taxon>Bacillati</taxon>
        <taxon>Bacillota</taxon>
        <taxon>Bacilli</taxon>
        <taxon>Lactobacillales</taxon>
        <taxon>Streptococcaceae</taxon>
        <taxon>Streptococcus</taxon>
    </lineage>
</organism>
<evidence type="ECO:0000313" key="3">
    <source>
        <dbReference type="EMBL" id="NKZ20462.1"/>
    </source>
</evidence>
<dbReference type="RefSeq" id="WP_168549212.1">
    <property type="nucleotide sequence ID" value="NZ_JAAXPR010000009.1"/>
</dbReference>
<name>A0A7X6S160_9STRE</name>
<evidence type="ECO:0000259" key="1">
    <source>
        <dbReference type="Pfam" id="PF08887"/>
    </source>
</evidence>
<dbReference type="InterPro" id="IPR015002">
    <property type="entry name" value="T6SS_Tdi1_C"/>
</dbReference>
<dbReference type="Pfam" id="PF08906">
    <property type="entry name" value="T6SS_Tdi1_C"/>
    <property type="match status" value="1"/>
</dbReference>
<feature type="domain" description="GAD-related" evidence="1">
    <location>
        <begin position="7"/>
        <end position="83"/>
    </location>
</feature>
<dbReference type="EMBL" id="JAAXPR010000009">
    <property type="protein sequence ID" value="NKZ20462.1"/>
    <property type="molecule type" value="Genomic_DNA"/>
</dbReference>
<dbReference type="Proteomes" id="UP000522720">
    <property type="component" value="Unassembled WGS sequence"/>
</dbReference>
<protein>
    <submittedName>
        <fullName evidence="3">DUF1851 domain-containing protein</fullName>
    </submittedName>
</protein>
<feature type="domain" description="T6SS immunity protein Tdi1 C-terminal" evidence="2">
    <location>
        <begin position="101"/>
        <end position="173"/>
    </location>
</feature>
<keyword evidence="4" id="KW-1185">Reference proteome</keyword>
<evidence type="ECO:0000313" key="4">
    <source>
        <dbReference type="Proteomes" id="UP000522720"/>
    </source>
</evidence>
<evidence type="ECO:0000259" key="2">
    <source>
        <dbReference type="Pfam" id="PF08906"/>
    </source>
</evidence>
<accession>A0A7X6S160</accession>
<sequence>MSLKISKVSSMPDDVIDKYQQQIPKELLELWKKEGQCLLLNGYLRVINPDDYLKFIQCTYFRGELSIPIFITAFGDIITLEENKYLRIVRYKDGDFVSILENMYYFLQDLEDEELLEDYFEIQLYEEAVARFGTPGFNQCFGFVPLLALGGQKHISNIDKVNTLEHLSLITQLIGGIGFDD</sequence>
<dbReference type="InterPro" id="IPR014983">
    <property type="entry name" value="GAD-rel"/>
</dbReference>
<proteinExistence type="predicted"/>
<reference evidence="3 4" key="1">
    <citation type="submission" date="2020-04" db="EMBL/GenBank/DDBJ databases">
        <title>MicrobeNet Type strains.</title>
        <authorList>
            <person name="Nicholson A.C."/>
        </authorList>
    </citation>
    <scope>NUCLEOTIDE SEQUENCE [LARGE SCALE GENOMIC DNA]</scope>
    <source>
        <strain evidence="3 4">CCUG 69612</strain>
    </source>
</reference>
<comment type="caution">
    <text evidence="3">The sequence shown here is derived from an EMBL/GenBank/DDBJ whole genome shotgun (WGS) entry which is preliminary data.</text>
</comment>
<dbReference type="AlphaFoldDB" id="A0A7X6S160"/>
<gene>
    <name evidence="3" type="ORF">HF992_06340</name>
</gene>